<dbReference type="UniPathway" id="UPA00253">
    <property type="reaction ID" value="UER00331"/>
</dbReference>
<evidence type="ECO:0000256" key="5">
    <source>
        <dbReference type="ARBA" id="ARBA00011944"/>
    </source>
</evidence>
<comment type="function">
    <text evidence="1">Involved in the catabolism of quinolinic acid (QA).</text>
</comment>
<dbReference type="InterPro" id="IPR036068">
    <property type="entry name" value="Nicotinate_pribotase-like_C"/>
</dbReference>
<dbReference type="InterPro" id="IPR022412">
    <property type="entry name" value="Quinolinate_PRibosylTrfase_N"/>
</dbReference>
<feature type="binding site" evidence="13">
    <location>
        <position position="155"/>
    </location>
    <ligand>
        <name>substrate</name>
    </ligand>
</feature>
<dbReference type="KEGG" id="vgu:HYG85_23555"/>
<evidence type="ECO:0000256" key="8">
    <source>
        <dbReference type="ARBA" id="ARBA00022679"/>
    </source>
</evidence>
<dbReference type="Gene3D" id="3.20.20.70">
    <property type="entry name" value="Aldolase class I"/>
    <property type="match status" value="1"/>
</dbReference>
<dbReference type="AlphaFoldDB" id="A0A8J8MFN7"/>
<feature type="binding site" evidence="13">
    <location>
        <begin position="260"/>
        <end position="262"/>
    </location>
    <ligand>
        <name>substrate</name>
    </ligand>
</feature>
<evidence type="ECO:0000256" key="1">
    <source>
        <dbReference type="ARBA" id="ARBA00003237"/>
    </source>
</evidence>
<evidence type="ECO:0000256" key="10">
    <source>
        <dbReference type="ARBA" id="ARBA00047445"/>
    </source>
</evidence>
<dbReference type="EMBL" id="CP058561">
    <property type="protein sequence ID" value="QUH31745.1"/>
    <property type="molecule type" value="Genomic_DNA"/>
</dbReference>
<evidence type="ECO:0000256" key="13">
    <source>
        <dbReference type="PIRSR" id="PIRSR006250-1"/>
    </source>
</evidence>
<dbReference type="EC" id="2.4.2.19" evidence="5"/>
<protein>
    <recommendedName>
        <fullName evidence="11">Probable nicotinate-nucleotide pyrophosphorylase [carboxylating]</fullName>
        <ecNumber evidence="5">2.4.2.19</ecNumber>
    </recommendedName>
    <alternativeName>
        <fullName evidence="9">Quinolinate phosphoribosyltransferase [decarboxylating]</fullName>
    </alternativeName>
</protein>
<feature type="domain" description="Quinolinate phosphoribosyl transferase C-terminal" evidence="14">
    <location>
        <begin position="110"/>
        <end position="275"/>
    </location>
</feature>
<evidence type="ECO:0000256" key="2">
    <source>
        <dbReference type="ARBA" id="ARBA00004893"/>
    </source>
</evidence>
<dbReference type="FunFam" id="3.90.1170.20:FF:000001">
    <property type="entry name" value="Nicotinate-nucleotide diphosphorylase (Carboxylating)"/>
    <property type="match status" value="1"/>
</dbReference>
<evidence type="ECO:0000259" key="14">
    <source>
        <dbReference type="Pfam" id="PF01729"/>
    </source>
</evidence>
<evidence type="ECO:0000259" key="15">
    <source>
        <dbReference type="Pfam" id="PF02749"/>
    </source>
</evidence>
<name>A0A8J8MFN7_9FIRM</name>
<feature type="binding site" evidence="13">
    <location>
        <begin position="131"/>
        <end position="133"/>
    </location>
    <ligand>
        <name>substrate</name>
    </ligand>
</feature>
<evidence type="ECO:0000256" key="3">
    <source>
        <dbReference type="ARBA" id="ARBA00009400"/>
    </source>
</evidence>
<keyword evidence="6" id="KW-0662">Pyridine nucleotide biosynthesis</keyword>
<dbReference type="CDD" id="cd01572">
    <property type="entry name" value="QPRTase"/>
    <property type="match status" value="1"/>
</dbReference>
<feature type="binding site" evidence="13">
    <location>
        <position position="98"/>
    </location>
    <ligand>
        <name>substrate</name>
    </ligand>
</feature>
<dbReference type="Gene3D" id="3.90.1170.20">
    <property type="entry name" value="Quinolinate phosphoribosyl transferase, N-terminal domain"/>
    <property type="match status" value="1"/>
</dbReference>
<keyword evidence="17" id="KW-1185">Reference proteome</keyword>
<dbReference type="InterPro" id="IPR027277">
    <property type="entry name" value="NadC/ModD"/>
</dbReference>
<dbReference type="PIRSF" id="PIRSF006250">
    <property type="entry name" value="NadC_ModD"/>
    <property type="match status" value="1"/>
</dbReference>
<evidence type="ECO:0000313" key="17">
    <source>
        <dbReference type="Proteomes" id="UP000677305"/>
    </source>
</evidence>
<evidence type="ECO:0000256" key="9">
    <source>
        <dbReference type="ARBA" id="ARBA00033102"/>
    </source>
</evidence>
<reference evidence="16 17" key="1">
    <citation type="submission" date="2020-07" db="EMBL/GenBank/DDBJ databases">
        <title>Vallitalea guaymasensis genome.</title>
        <authorList>
            <person name="Postec A."/>
        </authorList>
    </citation>
    <scope>NUCLEOTIDE SEQUENCE [LARGE SCALE GENOMIC DNA]</scope>
    <source>
        <strain evidence="16 17">Ra1766G1</strain>
    </source>
</reference>
<evidence type="ECO:0000256" key="11">
    <source>
        <dbReference type="ARBA" id="ARBA00069173"/>
    </source>
</evidence>
<organism evidence="16 17">
    <name type="scientific">Vallitalea guaymasensis</name>
    <dbReference type="NCBI Taxonomy" id="1185412"/>
    <lineage>
        <taxon>Bacteria</taxon>
        <taxon>Bacillati</taxon>
        <taxon>Bacillota</taxon>
        <taxon>Clostridia</taxon>
        <taxon>Lachnospirales</taxon>
        <taxon>Vallitaleaceae</taxon>
        <taxon>Vallitalea</taxon>
    </lineage>
</organism>
<feature type="binding site" evidence="13">
    <location>
        <position position="165"/>
    </location>
    <ligand>
        <name>substrate</name>
    </ligand>
</feature>
<dbReference type="Proteomes" id="UP000677305">
    <property type="component" value="Chromosome"/>
</dbReference>
<evidence type="ECO:0000313" key="16">
    <source>
        <dbReference type="EMBL" id="QUH31745.1"/>
    </source>
</evidence>
<proteinExistence type="inferred from homology"/>
<dbReference type="Pfam" id="PF02749">
    <property type="entry name" value="QRPTase_N"/>
    <property type="match status" value="1"/>
</dbReference>
<comment type="pathway">
    <text evidence="2">Cofactor biosynthesis; NAD(+) biosynthesis; nicotinate D-ribonucleotide from quinolinate: step 1/1.</text>
</comment>
<evidence type="ECO:0000256" key="4">
    <source>
        <dbReference type="ARBA" id="ARBA00011218"/>
    </source>
</evidence>
<sequence length="277" mass="30530">MVLQHKLDEIIINALEEDMNYGDITTDTLISDDQKSNAILIAKDSGIIAGCEVFSRVFYLMDKEVVIDFHRKDGDLLEQKDIIAHIFGPTKSILKCERTALNIIQKLSGIATMTNSFVNNTNNMPVRIVDTRKTTPGLRALEKYAVRVGGGYNHRFNLSDAVMIKDNHIKAVGSIKKAVEIAKAKIPHTMKVEIEVENLDGLKEALNAEADIIMLDNMTIDMMKEAVSIAKGKALLEASGNVDLDRVKEIAETGVDIISVGALTHSVKAMDISMKFC</sequence>
<dbReference type="Pfam" id="PF01729">
    <property type="entry name" value="QRPTase_C"/>
    <property type="match status" value="1"/>
</dbReference>
<gene>
    <name evidence="16" type="primary">nadC</name>
    <name evidence="16" type="ORF">HYG85_23555</name>
</gene>
<feature type="binding site" evidence="13">
    <location>
        <position position="216"/>
    </location>
    <ligand>
        <name>substrate</name>
    </ligand>
</feature>
<comment type="subunit">
    <text evidence="4">Hexamer formed by 3 homodimers.</text>
</comment>
<comment type="catalytic activity">
    <reaction evidence="10">
        <text>nicotinate beta-D-ribonucleotide + CO2 + diphosphate = quinolinate + 5-phospho-alpha-D-ribose 1-diphosphate + 2 H(+)</text>
        <dbReference type="Rhea" id="RHEA:12733"/>
        <dbReference type="ChEBI" id="CHEBI:15378"/>
        <dbReference type="ChEBI" id="CHEBI:16526"/>
        <dbReference type="ChEBI" id="CHEBI:29959"/>
        <dbReference type="ChEBI" id="CHEBI:33019"/>
        <dbReference type="ChEBI" id="CHEBI:57502"/>
        <dbReference type="ChEBI" id="CHEBI:58017"/>
        <dbReference type="EC" id="2.4.2.19"/>
    </reaction>
</comment>
<dbReference type="InterPro" id="IPR037128">
    <property type="entry name" value="Quinolinate_PRibosylTase_N_sf"/>
</dbReference>
<dbReference type="InterPro" id="IPR013785">
    <property type="entry name" value="Aldolase_TIM"/>
</dbReference>
<dbReference type="NCBIfam" id="TIGR00078">
    <property type="entry name" value="nadC"/>
    <property type="match status" value="1"/>
</dbReference>
<feature type="binding site" evidence="13">
    <location>
        <begin position="239"/>
        <end position="241"/>
    </location>
    <ligand>
        <name>substrate</name>
    </ligand>
</feature>
<keyword evidence="7 12" id="KW-0328">Glycosyltransferase</keyword>
<dbReference type="SUPFAM" id="SSF54675">
    <property type="entry name" value="Nicotinate/Quinolinate PRTase N-terminal domain-like"/>
    <property type="match status" value="1"/>
</dbReference>
<dbReference type="RefSeq" id="WP_212691690.1">
    <property type="nucleotide sequence ID" value="NZ_CP058561.1"/>
</dbReference>
<evidence type="ECO:0000256" key="12">
    <source>
        <dbReference type="PIRNR" id="PIRNR006250"/>
    </source>
</evidence>
<dbReference type="GO" id="GO:0004514">
    <property type="term" value="F:nicotinate-nucleotide diphosphorylase (carboxylating) activity"/>
    <property type="evidence" value="ECO:0007669"/>
    <property type="project" value="UniProtKB-EC"/>
</dbReference>
<evidence type="ECO:0000256" key="7">
    <source>
        <dbReference type="ARBA" id="ARBA00022676"/>
    </source>
</evidence>
<dbReference type="InterPro" id="IPR002638">
    <property type="entry name" value="Quinolinate_PRibosylTrfase_C"/>
</dbReference>
<dbReference type="GO" id="GO:0009435">
    <property type="term" value="P:NAD+ biosynthetic process"/>
    <property type="evidence" value="ECO:0007669"/>
    <property type="project" value="UniProtKB-UniPathway"/>
</dbReference>
<feature type="domain" description="Quinolinate phosphoribosyl transferase N-terminal" evidence="15">
    <location>
        <begin position="23"/>
        <end position="108"/>
    </location>
</feature>
<accession>A0A8J8MFN7</accession>
<dbReference type="FunFam" id="3.20.20.70:FF:000030">
    <property type="entry name" value="Nicotinate-nucleotide pyrophosphorylase, carboxylating"/>
    <property type="match status" value="1"/>
</dbReference>
<dbReference type="PANTHER" id="PTHR32179:SF3">
    <property type="entry name" value="NICOTINATE-NUCLEOTIDE PYROPHOSPHORYLASE [CARBOXYLATING]"/>
    <property type="match status" value="1"/>
</dbReference>
<comment type="similarity">
    <text evidence="3 12">Belongs to the NadC/ModD family.</text>
</comment>
<dbReference type="GO" id="GO:0005737">
    <property type="term" value="C:cytoplasm"/>
    <property type="evidence" value="ECO:0007669"/>
    <property type="project" value="TreeGrafter"/>
</dbReference>
<dbReference type="SUPFAM" id="SSF51690">
    <property type="entry name" value="Nicotinate/Quinolinate PRTase C-terminal domain-like"/>
    <property type="match status" value="1"/>
</dbReference>
<dbReference type="InterPro" id="IPR004393">
    <property type="entry name" value="NadC"/>
</dbReference>
<dbReference type="PANTHER" id="PTHR32179">
    <property type="entry name" value="NICOTINATE-NUCLEOTIDE PYROPHOSPHORYLASE [CARBOXYLATING]"/>
    <property type="match status" value="1"/>
</dbReference>
<evidence type="ECO:0000256" key="6">
    <source>
        <dbReference type="ARBA" id="ARBA00022642"/>
    </source>
</evidence>
<dbReference type="GO" id="GO:0034213">
    <property type="term" value="P:quinolinate catabolic process"/>
    <property type="evidence" value="ECO:0007669"/>
    <property type="project" value="TreeGrafter"/>
</dbReference>
<keyword evidence="8 12" id="KW-0808">Transferase</keyword>
<feature type="binding site" evidence="13">
    <location>
        <position position="195"/>
    </location>
    <ligand>
        <name>substrate</name>
    </ligand>
</feature>